<reference evidence="1" key="1">
    <citation type="journal article" date="2016" name="Nat. Genet.">
        <title>A high-quality carrot genome assembly provides new insights into carotenoid accumulation and asterid genome evolution.</title>
        <authorList>
            <person name="Iorizzo M."/>
            <person name="Ellison S."/>
            <person name="Senalik D."/>
            <person name="Zeng P."/>
            <person name="Satapoomin P."/>
            <person name="Huang J."/>
            <person name="Bowman M."/>
            <person name="Iovene M."/>
            <person name="Sanseverino W."/>
            <person name="Cavagnaro P."/>
            <person name="Yildiz M."/>
            <person name="Macko-Podgorni A."/>
            <person name="Moranska E."/>
            <person name="Grzebelus E."/>
            <person name="Grzebelus D."/>
            <person name="Ashrafi H."/>
            <person name="Zheng Z."/>
            <person name="Cheng S."/>
            <person name="Spooner D."/>
            <person name="Van Deynze A."/>
            <person name="Simon P."/>
        </authorList>
    </citation>
    <scope>NUCLEOTIDE SEQUENCE [LARGE SCALE GENOMIC DNA]</scope>
    <source>
        <tissue evidence="1">Leaf</tissue>
    </source>
</reference>
<dbReference type="Proteomes" id="UP000077755">
    <property type="component" value="Chromosome 9"/>
</dbReference>
<sequence>MATSTALHWSPAPPNVLKINVHGHSVSTPLSNDNSTGIGGIFRYSGYDMKLLTTGFIPGLTPLGNNL</sequence>
<dbReference type="EMBL" id="LNRQ01000009">
    <property type="protein sequence ID" value="KZM81722.1"/>
    <property type="molecule type" value="Genomic_DNA"/>
</dbReference>
<protein>
    <submittedName>
        <fullName evidence="1">Uncharacterized protein</fullName>
    </submittedName>
</protein>
<gene>
    <name evidence="1" type="ORF">DCAR_029335</name>
    <name evidence="2" type="ORF">DCAR_0933772</name>
</gene>
<accession>A0A175YFW6</accession>
<dbReference type="Gramene" id="KZM81722">
    <property type="protein sequence ID" value="KZM81722"/>
    <property type="gene ID" value="DCAR_029335"/>
</dbReference>
<proteinExistence type="predicted"/>
<reference evidence="2" key="2">
    <citation type="submission" date="2022-03" db="EMBL/GenBank/DDBJ databases">
        <title>Draft title - Genomic analysis of global carrot germplasm unveils the trajectory of domestication and the origin of high carotenoid orange carrot.</title>
        <authorList>
            <person name="Iorizzo M."/>
            <person name="Ellison S."/>
            <person name="Senalik D."/>
            <person name="Macko-Podgorni A."/>
            <person name="Grzebelus D."/>
            <person name="Bostan H."/>
            <person name="Rolling W."/>
            <person name="Curaba J."/>
            <person name="Simon P."/>
        </authorList>
    </citation>
    <scope>NUCLEOTIDE SEQUENCE</scope>
    <source>
        <tissue evidence="2">Leaf</tissue>
    </source>
</reference>
<organism evidence="1">
    <name type="scientific">Daucus carota subsp. sativus</name>
    <name type="common">Carrot</name>
    <dbReference type="NCBI Taxonomy" id="79200"/>
    <lineage>
        <taxon>Eukaryota</taxon>
        <taxon>Viridiplantae</taxon>
        <taxon>Streptophyta</taxon>
        <taxon>Embryophyta</taxon>
        <taxon>Tracheophyta</taxon>
        <taxon>Spermatophyta</taxon>
        <taxon>Magnoliopsida</taxon>
        <taxon>eudicotyledons</taxon>
        <taxon>Gunneridae</taxon>
        <taxon>Pentapetalae</taxon>
        <taxon>asterids</taxon>
        <taxon>campanulids</taxon>
        <taxon>Apiales</taxon>
        <taxon>Apiaceae</taxon>
        <taxon>Apioideae</taxon>
        <taxon>Scandiceae</taxon>
        <taxon>Daucinae</taxon>
        <taxon>Daucus</taxon>
        <taxon>Daucus sect. Daucus</taxon>
    </lineage>
</organism>
<evidence type="ECO:0000313" key="2">
    <source>
        <dbReference type="EMBL" id="WOH14255.1"/>
    </source>
</evidence>
<evidence type="ECO:0000313" key="1">
    <source>
        <dbReference type="EMBL" id="KZM81722.1"/>
    </source>
</evidence>
<keyword evidence="3" id="KW-1185">Reference proteome</keyword>
<dbReference type="AlphaFoldDB" id="A0A175YFW6"/>
<evidence type="ECO:0000313" key="3">
    <source>
        <dbReference type="Proteomes" id="UP000077755"/>
    </source>
</evidence>
<name>A0A175YFW6_DAUCS</name>
<dbReference type="EMBL" id="CP093351">
    <property type="protein sequence ID" value="WOH14255.1"/>
    <property type="molecule type" value="Genomic_DNA"/>
</dbReference>